<evidence type="ECO:0000313" key="2">
    <source>
        <dbReference type="EMBL" id="GAQ43131.1"/>
    </source>
</evidence>
<accession>A0A124BXQ2</accession>
<proteinExistence type="predicted"/>
<reference evidence="3" key="1">
    <citation type="journal article" date="2016" name="Genome Announc.">
        <title>Draft genome sequence of Aspergillus niger strain An76.</title>
        <authorList>
            <person name="Gong W."/>
            <person name="Cheng Z."/>
            <person name="Zhang H."/>
            <person name="Liu L."/>
            <person name="Gao P."/>
            <person name="Wang L."/>
        </authorList>
    </citation>
    <scope>NUCLEOTIDE SEQUENCE [LARGE SCALE GENOMIC DNA]</scope>
    <source>
        <strain evidence="3">An76</strain>
    </source>
</reference>
<dbReference type="Proteomes" id="UP000068243">
    <property type="component" value="Unassembled WGS sequence"/>
</dbReference>
<dbReference type="EMBL" id="BCMY01000009">
    <property type="protein sequence ID" value="GAQ43131.1"/>
    <property type="molecule type" value="Genomic_DNA"/>
</dbReference>
<gene>
    <name evidence="2" type="ORF">ABL_05792</name>
</gene>
<evidence type="ECO:0000256" key="1">
    <source>
        <dbReference type="SAM" id="MobiDB-lite"/>
    </source>
</evidence>
<dbReference type="AlphaFoldDB" id="A0A124BXQ2"/>
<comment type="caution">
    <text evidence="2">The sequence shown here is derived from an EMBL/GenBank/DDBJ whole genome shotgun (WGS) entry which is preliminary data.</text>
</comment>
<dbReference type="OrthoDB" id="76567at2759"/>
<feature type="region of interest" description="Disordered" evidence="1">
    <location>
        <begin position="1"/>
        <end position="33"/>
    </location>
</feature>
<name>A0A124BXQ2_ASPNG</name>
<evidence type="ECO:0000313" key="3">
    <source>
        <dbReference type="Proteomes" id="UP000068243"/>
    </source>
</evidence>
<organism evidence="2 3">
    <name type="scientific">Aspergillus niger</name>
    <dbReference type="NCBI Taxonomy" id="5061"/>
    <lineage>
        <taxon>Eukaryota</taxon>
        <taxon>Fungi</taxon>
        <taxon>Dikarya</taxon>
        <taxon>Ascomycota</taxon>
        <taxon>Pezizomycotina</taxon>
        <taxon>Eurotiomycetes</taxon>
        <taxon>Eurotiomycetidae</taxon>
        <taxon>Eurotiales</taxon>
        <taxon>Aspergillaceae</taxon>
        <taxon>Aspergillus</taxon>
        <taxon>Aspergillus subgen. Circumdati</taxon>
    </lineage>
</organism>
<sequence>MPPSNQRSFELSIRGTRTQGNESEPQESPTTPQQLLQLVRRRIVEAEGPEYFEYQQVSLEAGSFVVRSFSRDGNVEQANPTLSYNTLDRVLSVTMSSMTHGSAFLWGVTEMIDSLSQRYFTRDEFRDLMMGGNDGFFNFPAPWATGSYKEPDFHIIHPNTLLPTVVIECGYYNESNTKLQCDKDLWLLGGAPHVNVVILIKWDKEADSNRVSGWIELHRRGDNGAATRRDIFPAPAPGTPWESETITLYRSDFYPGGEVPPRRNGNDIWLWSLDRLRDIARQRMAIEGLVPA</sequence>
<dbReference type="OMA" id="VILIKWD"/>
<protein>
    <submittedName>
        <fullName evidence="2">Uncharacterized protein</fullName>
    </submittedName>
</protein>